<keyword evidence="2" id="KW-1185">Reference proteome</keyword>
<accession>A0A1I6BQJ1</accession>
<dbReference type="RefSeq" id="WP_161939315.1">
    <property type="nucleotide sequence ID" value="NZ_FOXX01000012.1"/>
</dbReference>
<organism evidence="1 2">
    <name type="scientific">Priestia endophytica DSM 13796</name>
    <dbReference type="NCBI Taxonomy" id="1121089"/>
    <lineage>
        <taxon>Bacteria</taxon>
        <taxon>Bacillati</taxon>
        <taxon>Bacillota</taxon>
        <taxon>Bacilli</taxon>
        <taxon>Bacillales</taxon>
        <taxon>Bacillaceae</taxon>
        <taxon>Priestia</taxon>
    </lineage>
</organism>
<gene>
    <name evidence="1" type="ORF">SAMN02745910_04004</name>
</gene>
<sequence>MIGQYDDFPNCLFLYAYGDNGLVYNGALAKVLRDVITKGTHPLMNLYSQRQINL</sequence>
<protein>
    <submittedName>
        <fullName evidence="1">Uncharacterized protein</fullName>
    </submittedName>
</protein>
<name>A0A1I6BQJ1_9BACI</name>
<reference evidence="1 2" key="1">
    <citation type="submission" date="2016-10" db="EMBL/GenBank/DDBJ databases">
        <authorList>
            <person name="Varghese N."/>
            <person name="Submissions S."/>
        </authorList>
    </citation>
    <scope>NUCLEOTIDE SEQUENCE [LARGE SCALE GENOMIC DNA]</scope>
    <source>
        <strain evidence="1 2">DSM 13796</strain>
    </source>
</reference>
<dbReference type="EMBL" id="FOXX01000012">
    <property type="protein sequence ID" value="SFQ83137.1"/>
    <property type="molecule type" value="Genomic_DNA"/>
</dbReference>
<evidence type="ECO:0000313" key="1">
    <source>
        <dbReference type="EMBL" id="SFQ83137.1"/>
    </source>
</evidence>
<dbReference type="GeneID" id="93713901"/>
<comment type="caution">
    <text evidence="1">The sequence shown here is derived from an EMBL/GenBank/DDBJ whole genome shotgun (WGS) entry which is preliminary data.</text>
</comment>
<evidence type="ECO:0000313" key="2">
    <source>
        <dbReference type="Proteomes" id="UP000182762"/>
    </source>
</evidence>
<dbReference type="Proteomes" id="UP000182762">
    <property type="component" value="Unassembled WGS sequence"/>
</dbReference>
<proteinExistence type="predicted"/>